<comment type="caution">
    <text evidence="3">The sequence shown here is derived from an EMBL/GenBank/DDBJ whole genome shotgun (WGS) entry which is preliminary data.</text>
</comment>
<accession>A0A4R7FKP2</accession>
<dbReference type="InterPro" id="IPR036390">
    <property type="entry name" value="WH_DNA-bd_sf"/>
</dbReference>
<keyword evidence="4" id="KW-1185">Reference proteome</keyword>
<organism evidence="3 4">
    <name type="scientific">Amnibacterium kyonggiense</name>
    <dbReference type="NCBI Taxonomy" id="595671"/>
    <lineage>
        <taxon>Bacteria</taxon>
        <taxon>Bacillati</taxon>
        <taxon>Actinomycetota</taxon>
        <taxon>Actinomycetes</taxon>
        <taxon>Micrococcales</taxon>
        <taxon>Microbacteriaceae</taxon>
        <taxon>Amnibacterium</taxon>
    </lineage>
</organism>
<gene>
    <name evidence="3" type="ORF">CLV52_1857</name>
</gene>
<dbReference type="AlphaFoldDB" id="A0A4R7FKP2"/>
<dbReference type="SUPFAM" id="SSF46785">
    <property type="entry name" value="Winged helix' DNA-binding domain"/>
    <property type="match status" value="1"/>
</dbReference>
<dbReference type="RefSeq" id="WP_246018050.1">
    <property type="nucleotide sequence ID" value="NZ_BAAARP010000002.1"/>
</dbReference>
<keyword evidence="3" id="KW-0238">DNA-binding</keyword>
<dbReference type="InterPro" id="IPR036388">
    <property type="entry name" value="WH-like_DNA-bd_sf"/>
</dbReference>
<evidence type="ECO:0000259" key="2">
    <source>
        <dbReference type="Pfam" id="PF03551"/>
    </source>
</evidence>
<dbReference type="InterPro" id="IPR005149">
    <property type="entry name" value="Tscrpt_reg_PadR_N"/>
</dbReference>
<evidence type="ECO:0000313" key="4">
    <source>
        <dbReference type="Proteomes" id="UP000295344"/>
    </source>
</evidence>
<dbReference type="PANTHER" id="PTHR43252">
    <property type="entry name" value="TRANSCRIPTIONAL REGULATOR YQJI"/>
    <property type="match status" value="1"/>
</dbReference>
<dbReference type="EMBL" id="SOAM01000002">
    <property type="protein sequence ID" value="TDS76918.1"/>
    <property type="molecule type" value="Genomic_DNA"/>
</dbReference>
<dbReference type="PANTHER" id="PTHR43252:SF7">
    <property type="entry name" value="TRANSCRIPTIONAL REGULATOR YQJI"/>
    <property type="match status" value="1"/>
</dbReference>
<feature type="region of interest" description="Disordered" evidence="1">
    <location>
        <begin position="124"/>
        <end position="149"/>
    </location>
</feature>
<proteinExistence type="predicted"/>
<evidence type="ECO:0000256" key="1">
    <source>
        <dbReference type="SAM" id="MobiDB-lite"/>
    </source>
</evidence>
<dbReference type="Proteomes" id="UP000295344">
    <property type="component" value="Unassembled WGS sequence"/>
</dbReference>
<dbReference type="GO" id="GO:0003677">
    <property type="term" value="F:DNA binding"/>
    <property type="evidence" value="ECO:0007669"/>
    <property type="project" value="UniProtKB-KW"/>
</dbReference>
<feature type="compositionally biased region" description="Basic and acidic residues" evidence="1">
    <location>
        <begin position="132"/>
        <end position="142"/>
    </location>
</feature>
<evidence type="ECO:0000313" key="3">
    <source>
        <dbReference type="EMBL" id="TDS76918.1"/>
    </source>
</evidence>
<protein>
    <submittedName>
        <fullName evidence="3">DNA-binding PadR family transcriptional regulator</fullName>
    </submittedName>
</protein>
<feature type="domain" description="Transcription regulator PadR N-terminal" evidence="2">
    <location>
        <begin position="15"/>
        <end position="83"/>
    </location>
</feature>
<sequence length="203" mass="22257">MRASVFGHGQLRLYLLGLLAERPMHGYELIQELSNRFGGTYAPSAGTVYPRLTRLQEEGLIVARSDGRRTVHEITDAGRALVAERRGDLDALRAEVDESVQRLAGDVRASVDEAMRALRADLAASATAPSRPRRDRDRDDAGARTTARRAAEEADELLTAFRHDLRAQLRTAAARGALPDAVLPLLRARLAETRAAIDALLRD</sequence>
<dbReference type="Pfam" id="PF03551">
    <property type="entry name" value="PadR"/>
    <property type="match status" value="1"/>
</dbReference>
<dbReference type="Gene3D" id="1.10.10.10">
    <property type="entry name" value="Winged helix-like DNA-binding domain superfamily/Winged helix DNA-binding domain"/>
    <property type="match status" value="1"/>
</dbReference>
<name>A0A4R7FKP2_9MICO</name>
<reference evidence="3 4" key="1">
    <citation type="submission" date="2019-03" db="EMBL/GenBank/DDBJ databases">
        <title>Genomic Encyclopedia of Archaeal and Bacterial Type Strains, Phase II (KMG-II): from individual species to whole genera.</title>
        <authorList>
            <person name="Goeker M."/>
        </authorList>
    </citation>
    <scope>NUCLEOTIDE SEQUENCE [LARGE SCALE GENOMIC DNA]</scope>
    <source>
        <strain evidence="3 4">DSM 24782</strain>
    </source>
</reference>